<protein>
    <recommendedName>
        <fullName evidence="1">SnoaL-like domain-containing protein</fullName>
    </recommendedName>
</protein>
<dbReference type="Proteomes" id="UP000289200">
    <property type="component" value="Unassembled WGS sequence"/>
</dbReference>
<dbReference type="SUPFAM" id="SSF54427">
    <property type="entry name" value="NTF2-like"/>
    <property type="match status" value="1"/>
</dbReference>
<accession>A0A3S4AYT9</accession>
<feature type="domain" description="SnoaL-like" evidence="1">
    <location>
        <begin position="13"/>
        <end position="116"/>
    </location>
</feature>
<evidence type="ECO:0000259" key="1">
    <source>
        <dbReference type="Pfam" id="PF12680"/>
    </source>
</evidence>
<proteinExistence type="predicted"/>
<evidence type="ECO:0000313" key="2">
    <source>
        <dbReference type="EMBL" id="VCU07561.1"/>
    </source>
</evidence>
<dbReference type="EMBL" id="UWOC01000038">
    <property type="protein sequence ID" value="VCU07561.1"/>
    <property type="molecule type" value="Genomic_DNA"/>
</dbReference>
<dbReference type="InterPro" id="IPR037401">
    <property type="entry name" value="SnoaL-like"/>
</dbReference>
<dbReference type="Pfam" id="PF12680">
    <property type="entry name" value="SnoaL_2"/>
    <property type="match status" value="1"/>
</dbReference>
<sequence>MPVRTRDEAAALARRYLDAMERRALDEAARCVAADAVLTFPGGHRRAGVADIVSGSGGRYQFVGKHFEAVEAYDAPAGGFVVYCRGTLHGRWIDGAPFEGIRFVDRFEIDGEGIRRQDVWNDAAEHRLARAAALAPSSEPVR</sequence>
<dbReference type="Gene3D" id="3.10.450.50">
    <property type="match status" value="1"/>
</dbReference>
<evidence type="ECO:0000313" key="3">
    <source>
        <dbReference type="Proteomes" id="UP000289200"/>
    </source>
</evidence>
<comment type="caution">
    <text evidence="2">The sequence shown here is derived from an EMBL/GenBank/DDBJ whole genome shotgun (WGS) entry which is preliminary data.</text>
</comment>
<dbReference type="AlphaFoldDB" id="A0A3S4AYT9"/>
<dbReference type="OrthoDB" id="8635217at2"/>
<keyword evidence="3" id="KW-1185">Reference proteome</keyword>
<gene>
    <name evidence="2" type="ORF">RHODGE_RHODGE_00649</name>
</gene>
<dbReference type="RefSeq" id="WP_129607743.1">
    <property type="nucleotide sequence ID" value="NZ_UWOC01000038.1"/>
</dbReference>
<organism evidence="2 3">
    <name type="scientific">Rhodoplanes serenus</name>
    <dbReference type="NCBI Taxonomy" id="200615"/>
    <lineage>
        <taxon>Bacteria</taxon>
        <taxon>Pseudomonadati</taxon>
        <taxon>Pseudomonadota</taxon>
        <taxon>Alphaproteobacteria</taxon>
        <taxon>Hyphomicrobiales</taxon>
        <taxon>Nitrobacteraceae</taxon>
        <taxon>Rhodoplanes</taxon>
    </lineage>
</organism>
<reference evidence="3" key="1">
    <citation type="submission" date="2018-10" db="EMBL/GenBank/DDBJ databases">
        <authorList>
            <person name="Peiro R."/>
            <person name="Begona"/>
            <person name="Cbmso G."/>
            <person name="Lopez M."/>
            <person name="Gonzalez S."/>
            <person name="Sacristan E."/>
            <person name="Castillo E."/>
        </authorList>
    </citation>
    <scope>NUCLEOTIDE SEQUENCE [LARGE SCALE GENOMIC DNA]</scope>
</reference>
<name>A0A3S4AYT9_9BRAD</name>
<dbReference type="InterPro" id="IPR032710">
    <property type="entry name" value="NTF2-like_dom_sf"/>
</dbReference>